<dbReference type="AlphaFoldDB" id="A0AAN9IDG2"/>
<dbReference type="InterPro" id="IPR039299">
    <property type="entry name" value="SEOA"/>
</dbReference>
<dbReference type="PANTHER" id="PTHR33232">
    <property type="entry name" value="PROTEIN SIEVE ELEMENT OCCLUSION B-LIKE"/>
    <property type="match status" value="1"/>
</dbReference>
<protein>
    <recommendedName>
        <fullName evidence="5">Protein SIEVE ELEMENT OCCLUSION B-like</fullName>
    </recommendedName>
</protein>
<dbReference type="InterPro" id="IPR027942">
    <property type="entry name" value="SEO_N"/>
</dbReference>
<gene>
    <name evidence="3" type="ORF">RIF29_21490</name>
</gene>
<sequence length="698" mass="80327">MDEDKASFAYKYKSERIQITDYITMSDLISATLIQQSTTSPEQKTQLPNPLLLSDYEILSKAYLTHVKDDQECDAKTLYDLVSNVLSASTLGTALVNSQSQITTVTSFKPEYRELKLISCQMITTRGTAQCAHQTTLWILQRLRGFSWDAKALITLAAFSLEYGEFWRLLKIPTSDLLGTSLKQLNQVQIRNVHADVIDLVKFLVQEVLPLIRKWAMWYGNDYDTEKVYSLSLATREIPLVVYWTIAATVACTGKLVGITSEYKLSEFKLKLSIFVDKLKNHLESCGNQIGKVDDYEKRIKDSERIKDVVGLLRLLIHGNGPQIPLIYEGSTLIKTGIEVFKQKYVLLFISSLENVRDEILLLNSIYKRLQENPKIIKGFNKEDFKILWVPVVDDWDDNRKNKYMDLRKDIKWYVLEYFSELPGIGIVKEKLKYDIEKKDPIISVINPQGDIINENAKPIIFQWGIDAFPFRKEDAEDLIKKWLWLWKIIEKVDPNFNLEDITKDHYIFIYGGNDIKWIKDFSTAIGNIKKNEYINGYDLTIRRHQLGRDNPDKVPYFWIGIDSKKPKKKCQGNLDCEIQKAVESLLCLKKDPSGWVLLSKGHNVKLLGHGEPMLQTVVDFNKWKENVLEKESFDVAFKEYYDSVVKAISARCDNYVSDVLATITCPNPTCGRVMEVTSVNYSCCHRDNPNSCTIPLN</sequence>
<evidence type="ECO:0000259" key="1">
    <source>
        <dbReference type="Pfam" id="PF14576"/>
    </source>
</evidence>
<dbReference type="GO" id="GO:0010088">
    <property type="term" value="P:phloem development"/>
    <property type="evidence" value="ECO:0007669"/>
    <property type="project" value="InterPro"/>
</dbReference>
<evidence type="ECO:0000313" key="3">
    <source>
        <dbReference type="EMBL" id="KAK7268781.1"/>
    </source>
</evidence>
<dbReference type="EMBL" id="JAYWIO010000004">
    <property type="protein sequence ID" value="KAK7268781.1"/>
    <property type="molecule type" value="Genomic_DNA"/>
</dbReference>
<reference evidence="3 4" key="1">
    <citation type="submission" date="2024-01" db="EMBL/GenBank/DDBJ databases">
        <title>The genomes of 5 underutilized Papilionoideae crops provide insights into root nodulation and disease resistanc.</title>
        <authorList>
            <person name="Yuan L."/>
        </authorList>
    </citation>
    <scope>NUCLEOTIDE SEQUENCE [LARGE SCALE GENOMIC DNA]</scope>
    <source>
        <strain evidence="3">ZHUSHIDOU_FW_LH</strain>
        <tissue evidence="3">Leaf</tissue>
    </source>
</reference>
<dbReference type="Proteomes" id="UP001372338">
    <property type="component" value="Unassembled WGS sequence"/>
</dbReference>
<dbReference type="PANTHER" id="PTHR33232:SF14">
    <property type="entry name" value="THIOREDOXIN-LIKE, SIEVE ELEMENT OCCLUSION-RELATED"/>
    <property type="match status" value="1"/>
</dbReference>
<accession>A0AAN9IDG2</accession>
<feature type="domain" description="Sieve element occlusion N-terminal" evidence="1">
    <location>
        <begin position="54"/>
        <end position="300"/>
    </location>
</feature>
<dbReference type="Pfam" id="PF14576">
    <property type="entry name" value="SEO_N"/>
    <property type="match status" value="1"/>
</dbReference>
<evidence type="ECO:0000259" key="2">
    <source>
        <dbReference type="Pfam" id="PF14577"/>
    </source>
</evidence>
<keyword evidence="4" id="KW-1185">Reference proteome</keyword>
<evidence type="ECO:0000313" key="4">
    <source>
        <dbReference type="Proteomes" id="UP001372338"/>
    </source>
</evidence>
<name>A0AAN9IDG2_CROPI</name>
<proteinExistence type="predicted"/>
<organism evidence="3 4">
    <name type="scientific">Crotalaria pallida</name>
    <name type="common">Smooth rattlebox</name>
    <name type="synonym">Crotalaria striata</name>
    <dbReference type="NCBI Taxonomy" id="3830"/>
    <lineage>
        <taxon>Eukaryota</taxon>
        <taxon>Viridiplantae</taxon>
        <taxon>Streptophyta</taxon>
        <taxon>Embryophyta</taxon>
        <taxon>Tracheophyta</taxon>
        <taxon>Spermatophyta</taxon>
        <taxon>Magnoliopsida</taxon>
        <taxon>eudicotyledons</taxon>
        <taxon>Gunneridae</taxon>
        <taxon>Pentapetalae</taxon>
        <taxon>rosids</taxon>
        <taxon>fabids</taxon>
        <taxon>Fabales</taxon>
        <taxon>Fabaceae</taxon>
        <taxon>Papilionoideae</taxon>
        <taxon>50 kb inversion clade</taxon>
        <taxon>genistoids sensu lato</taxon>
        <taxon>core genistoids</taxon>
        <taxon>Crotalarieae</taxon>
        <taxon>Crotalaria</taxon>
    </lineage>
</organism>
<dbReference type="InterPro" id="IPR027944">
    <property type="entry name" value="SEO_C"/>
</dbReference>
<dbReference type="Pfam" id="PF14577">
    <property type="entry name" value="SEO_C"/>
    <property type="match status" value="1"/>
</dbReference>
<evidence type="ECO:0008006" key="5">
    <source>
        <dbReference type="Google" id="ProtNLM"/>
    </source>
</evidence>
<comment type="caution">
    <text evidence="3">The sequence shown here is derived from an EMBL/GenBank/DDBJ whole genome shotgun (WGS) entry which is preliminary data.</text>
</comment>
<feature type="domain" description="Sieve element occlusion C-terminal" evidence="2">
    <location>
        <begin position="530"/>
        <end position="686"/>
    </location>
</feature>